<dbReference type="Proteomes" id="UP000696280">
    <property type="component" value="Unassembled WGS sequence"/>
</dbReference>
<evidence type="ECO:0000313" key="3">
    <source>
        <dbReference type="Proteomes" id="UP000696280"/>
    </source>
</evidence>
<dbReference type="OrthoDB" id="3563477at2759"/>
<sequence>MRASVLTLLVAAFAVNTIAAPTEPTKAPEPTTVPTPTGTTPVPTAFPEDCLFTCSRPALAAVLNCINILTGLKVDVPISALDGLKKRTGTPPVEGAANYCCKTSLSTLSALTCIDIASGTSLNIPISLLEG</sequence>
<protein>
    <recommendedName>
        <fullName evidence="4">Hydrophobin</fullName>
    </recommendedName>
</protein>
<comment type="caution">
    <text evidence="2">The sequence shown here is derived from an EMBL/GenBank/DDBJ whole genome shotgun (WGS) entry which is preliminary data.</text>
</comment>
<dbReference type="AlphaFoldDB" id="A0A9N9Q0B7"/>
<proteinExistence type="predicted"/>
<keyword evidence="3" id="KW-1185">Reference proteome</keyword>
<evidence type="ECO:0000256" key="1">
    <source>
        <dbReference type="SAM" id="SignalP"/>
    </source>
</evidence>
<evidence type="ECO:0000313" key="2">
    <source>
        <dbReference type="EMBL" id="CAG8960592.1"/>
    </source>
</evidence>
<feature type="signal peptide" evidence="1">
    <location>
        <begin position="1"/>
        <end position="19"/>
    </location>
</feature>
<name>A0A9N9Q0B7_9HELO</name>
<evidence type="ECO:0008006" key="4">
    <source>
        <dbReference type="Google" id="ProtNLM"/>
    </source>
</evidence>
<organism evidence="2 3">
    <name type="scientific">Hymenoscyphus fraxineus</name>
    <dbReference type="NCBI Taxonomy" id="746836"/>
    <lineage>
        <taxon>Eukaryota</taxon>
        <taxon>Fungi</taxon>
        <taxon>Dikarya</taxon>
        <taxon>Ascomycota</taxon>
        <taxon>Pezizomycotina</taxon>
        <taxon>Leotiomycetes</taxon>
        <taxon>Helotiales</taxon>
        <taxon>Helotiaceae</taxon>
        <taxon>Hymenoscyphus</taxon>
    </lineage>
</organism>
<feature type="chain" id="PRO_5040397431" description="Hydrophobin" evidence="1">
    <location>
        <begin position="20"/>
        <end position="131"/>
    </location>
</feature>
<accession>A0A9N9Q0B7</accession>
<keyword evidence="1" id="KW-0732">Signal</keyword>
<gene>
    <name evidence="2" type="ORF">HYFRA_00013416</name>
</gene>
<reference evidence="2" key="1">
    <citation type="submission" date="2021-07" db="EMBL/GenBank/DDBJ databases">
        <authorList>
            <person name="Durling M."/>
        </authorList>
    </citation>
    <scope>NUCLEOTIDE SEQUENCE</scope>
</reference>
<dbReference type="EMBL" id="CAJVRL010000100">
    <property type="protein sequence ID" value="CAG8960592.1"/>
    <property type="molecule type" value="Genomic_DNA"/>
</dbReference>